<dbReference type="PANTHER" id="PTHR12318:SF0">
    <property type="entry name" value="ACYL-COENZYME A DIPHOSPHATASE NUDT19"/>
    <property type="match status" value="1"/>
</dbReference>
<evidence type="ECO:0000256" key="1">
    <source>
        <dbReference type="ARBA" id="ARBA00001936"/>
    </source>
</evidence>
<evidence type="ECO:0000256" key="4">
    <source>
        <dbReference type="ARBA" id="ARBA00022801"/>
    </source>
</evidence>
<evidence type="ECO:0000256" key="7">
    <source>
        <dbReference type="SAM" id="MobiDB-lite"/>
    </source>
</evidence>
<dbReference type="OrthoDB" id="1695362at2759"/>
<evidence type="ECO:0000256" key="3">
    <source>
        <dbReference type="ARBA" id="ARBA00022723"/>
    </source>
</evidence>
<feature type="compositionally biased region" description="Basic and acidic residues" evidence="7">
    <location>
        <begin position="465"/>
        <end position="474"/>
    </location>
</feature>
<keyword evidence="4" id="KW-0378">Hydrolase</keyword>
<dbReference type="PANTHER" id="PTHR12318">
    <property type="entry name" value="TESTOSTERONE-REGULATED PROTEIN RP2"/>
    <property type="match status" value="1"/>
</dbReference>
<evidence type="ECO:0000256" key="5">
    <source>
        <dbReference type="ARBA" id="ARBA00022842"/>
    </source>
</evidence>
<protein>
    <submittedName>
        <fullName evidence="8">Uncharacterized protein</fullName>
    </submittedName>
</protein>
<keyword evidence="5" id="KW-0460">Magnesium</keyword>
<dbReference type="Proteomes" id="UP000015354">
    <property type="component" value="Unassembled WGS sequence"/>
</dbReference>
<dbReference type="Gene3D" id="3.90.79.10">
    <property type="entry name" value="Nucleoside Triphosphate Pyrophosphohydrolase"/>
    <property type="match status" value="1"/>
</dbReference>
<dbReference type="GO" id="GO:0046872">
    <property type="term" value="F:metal ion binding"/>
    <property type="evidence" value="ECO:0007669"/>
    <property type="project" value="UniProtKB-KW"/>
</dbReference>
<reference evidence="8 9" key="1">
    <citation type="journal article" date="2013" name="PLoS ONE">
        <title>Predicting the Proteins of Angomonas deanei, Strigomonas culicis and Their Respective Endosymbionts Reveals New Aspects of the Trypanosomatidae Family.</title>
        <authorList>
            <person name="Motta M.C."/>
            <person name="Martins A.C."/>
            <person name="de Souza S.S."/>
            <person name="Catta-Preta C.M."/>
            <person name="Silva R."/>
            <person name="Klein C.C."/>
            <person name="de Almeida L.G."/>
            <person name="de Lima Cunha O."/>
            <person name="Ciapina L.P."/>
            <person name="Brocchi M."/>
            <person name="Colabardini A.C."/>
            <person name="de Araujo Lima B."/>
            <person name="Machado C.R."/>
            <person name="de Almeida Soares C.M."/>
            <person name="Probst C.M."/>
            <person name="de Menezes C.B."/>
            <person name="Thompson C.E."/>
            <person name="Bartholomeu D.C."/>
            <person name="Gradia D.F."/>
            <person name="Pavoni D.P."/>
            <person name="Grisard E.C."/>
            <person name="Fantinatti-Garboggini F."/>
            <person name="Marchini F.K."/>
            <person name="Rodrigues-Luiz G.F."/>
            <person name="Wagner G."/>
            <person name="Goldman G.H."/>
            <person name="Fietto J.L."/>
            <person name="Elias M.C."/>
            <person name="Goldman M.H."/>
            <person name="Sagot M.F."/>
            <person name="Pereira M."/>
            <person name="Stoco P.H."/>
            <person name="de Mendonca-Neto R.P."/>
            <person name="Teixeira S.M."/>
            <person name="Maciel T.E."/>
            <person name="de Oliveira Mendes T.A."/>
            <person name="Urmenyi T.P."/>
            <person name="de Souza W."/>
            <person name="Schenkman S."/>
            <person name="de Vasconcelos A.T."/>
        </authorList>
    </citation>
    <scope>NUCLEOTIDE SEQUENCE [LARGE SCALE GENOMIC DNA]</scope>
</reference>
<dbReference type="GO" id="GO:0016818">
    <property type="term" value="F:hydrolase activity, acting on acid anhydrides, in phosphorus-containing anhydrides"/>
    <property type="evidence" value="ECO:0007669"/>
    <property type="project" value="InterPro"/>
</dbReference>
<keyword evidence="3" id="KW-0479">Metal-binding</keyword>
<dbReference type="InterPro" id="IPR039121">
    <property type="entry name" value="NUDT19"/>
</dbReference>
<evidence type="ECO:0000313" key="9">
    <source>
        <dbReference type="Proteomes" id="UP000015354"/>
    </source>
</evidence>
<keyword evidence="9" id="KW-1185">Reference proteome</keyword>
<evidence type="ECO:0000256" key="6">
    <source>
        <dbReference type="ARBA" id="ARBA00023211"/>
    </source>
</evidence>
<feature type="region of interest" description="Disordered" evidence="7">
    <location>
        <begin position="524"/>
        <end position="549"/>
    </location>
</feature>
<name>S9TU20_9TRYP</name>
<comment type="cofactor">
    <cofactor evidence="1">
        <name>Mn(2+)</name>
        <dbReference type="ChEBI" id="CHEBI:29035"/>
    </cofactor>
</comment>
<dbReference type="EMBL" id="ATMH01009192">
    <property type="protein sequence ID" value="EPY20023.1"/>
    <property type="molecule type" value="Genomic_DNA"/>
</dbReference>
<comment type="caution">
    <text evidence="8">The sequence shown here is derived from an EMBL/GenBank/DDBJ whole genome shotgun (WGS) entry which is preliminary data.</text>
</comment>
<feature type="region of interest" description="Disordered" evidence="7">
    <location>
        <begin position="448"/>
        <end position="495"/>
    </location>
</feature>
<evidence type="ECO:0000313" key="8">
    <source>
        <dbReference type="EMBL" id="EPY20023.1"/>
    </source>
</evidence>
<gene>
    <name evidence="8" type="ORF">STCU_09192</name>
</gene>
<proteinExistence type="predicted"/>
<accession>S9TU20</accession>
<comment type="cofactor">
    <cofactor evidence="2">
        <name>Mg(2+)</name>
        <dbReference type="ChEBI" id="CHEBI:18420"/>
    </cofactor>
</comment>
<organism evidence="8 9">
    <name type="scientific">Strigomonas culicis</name>
    <dbReference type="NCBI Taxonomy" id="28005"/>
    <lineage>
        <taxon>Eukaryota</taxon>
        <taxon>Discoba</taxon>
        <taxon>Euglenozoa</taxon>
        <taxon>Kinetoplastea</taxon>
        <taxon>Metakinetoplastina</taxon>
        <taxon>Trypanosomatida</taxon>
        <taxon>Trypanosomatidae</taxon>
        <taxon>Strigomonadinae</taxon>
        <taxon>Strigomonas</taxon>
    </lineage>
</organism>
<dbReference type="GO" id="GO:0005739">
    <property type="term" value="C:mitochondrion"/>
    <property type="evidence" value="ECO:0007669"/>
    <property type="project" value="TreeGrafter"/>
</dbReference>
<dbReference type="AlphaFoldDB" id="S9TU20"/>
<keyword evidence="6" id="KW-0464">Manganese</keyword>
<sequence length="549" mass="62568">MCASSLSVYVYFCRSVLLSSLYCFPSSFVFCSSWVSSLVERHQRYIYTYYMQRTRVYRLLNVSGESPSFRSKPGLRNLLLEVQQSPYKEQFKDYWSTPVPFADRDYGAKPKLGDPIPTRAAATSIVIGHNKHADPDAVARGEDNDYKVLMMYRESKGRLLKDQFILPSAPVHLEDRSVEWNRILHRRGVVTQYSDLHERLAAFRSLFTHFNLLLVPEEGGGIAEVEGPPGPRRWYLITYSFPQAMKQLVDVLELPMETVLSQLIPFRRIVTPDTETFRFDNRTYIVPFDRIFDVQLTLSTVKEKLVWVSPMEAIARFNAGIFNTPTANIITLSELANACPTYADVMAHKQTNLRTEPTVVQPELYHHGQQKVATVLLPGDFHHAATSAEDRAQKYVRRFVYEKDYPFGVRAVFEERPAVEAELQLALEREAPALLAEATDVDRVYADTPYPNRARHAPPLQAAAPHDERARREPDEDWYGVAPRTNPFHLHEEGRTAYPVPQYTLQDGREDKDGFIPVRHNFMAPNAEMSSGASHPDKKGPRGDGPTSA</sequence>
<evidence type="ECO:0000256" key="2">
    <source>
        <dbReference type="ARBA" id="ARBA00001946"/>
    </source>
</evidence>